<accession>L9YTI3</accession>
<dbReference type="AlphaFoldDB" id="L9YTI3"/>
<evidence type="ECO:0000313" key="1">
    <source>
        <dbReference type="EMBL" id="ELY77444.1"/>
    </source>
</evidence>
<dbReference type="EMBL" id="AOIJ01000061">
    <property type="protein sequence ID" value="ELY77444.1"/>
    <property type="molecule type" value="Genomic_DNA"/>
</dbReference>
<gene>
    <name evidence="1" type="ORF">C486_15109</name>
</gene>
<proteinExistence type="predicted"/>
<sequence>MVLRTNLEEGLSQAEHKGADREAVARMLELYAEYVREGYTCPPSRRGNWWQDVHDGGECDV</sequence>
<dbReference type="Proteomes" id="UP000011592">
    <property type="component" value="Unassembled WGS sequence"/>
</dbReference>
<dbReference type="PATRIC" id="fig|1230459.4.peg.3021"/>
<evidence type="ECO:0000313" key="2">
    <source>
        <dbReference type="Proteomes" id="UP000011592"/>
    </source>
</evidence>
<keyword evidence="2" id="KW-1185">Reference proteome</keyword>
<organism evidence="1 2">
    <name type="scientific">Natrinema gari JCM 14663</name>
    <dbReference type="NCBI Taxonomy" id="1230459"/>
    <lineage>
        <taxon>Archaea</taxon>
        <taxon>Methanobacteriati</taxon>
        <taxon>Methanobacteriota</taxon>
        <taxon>Stenosarchaea group</taxon>
        <taxon>Halobacteria</taxon>
        <taxon>Halobacteriales</taxon>
        <taxon>Natrialbaceae</taxon>
        <taxon>Natrinema</taxon>
    </lineage>
</organism>
<reference evidence="1 2" key="1">
    <citation type="journal article" date="2014" name="PLoS Genet.">
        <title>Phylogenetically driven sequencing of extremely halophilic archaea reveals strategies for static and dynamic osmo-response.</title>
        <authorList>
            <person name="Becker E.A."/>
            <person name="Seitzer P.M."/>
            <person name="Tritt A."/>
            <person name="Larsen D."/>
            <person name="Krusor M."/>
            <person name="Yao A.I."/>
            <person name="Wu D."/>
            <person name="Madern D."/>
            <person name="Eisen J.A."/>
            <person name="Darling A.E."/>
            <person name="Facciotti M.T."/>
        </authorList>
    </citation>
    <scope>NUCLEOTIDE SEQUENCE [LARGE SCALE GENOMIC DNA]</scope>
    <source>
        <strain evidence="1 2">JCM 14663</strain>
    </source>
</reference>
<protein>
    <submittedName>
        <fullName evidence="1">Uncharacterized protein</fullName>
    </submittedName>
</protein>
<comment type="caution">
    <text evidence="1">The sequence shown here is derived from an EMBL/GenBank/DDBJ whole genome shotgun (WGS) entry which is preliminary data.</text>
</comment>
<name>L9YTI3_9EURY</name>